<sequence>MCADAWHFRVQDGFEKLNLPGDALRGRIRIQYVDSFGEVEAGVDGGGLFKDFMENLIKEGFDPRIGLFKATPDQKLYPNPAAATVEPNAFALFEFMGKMVGKALYEGILLEVPLAGFFLKKLLRRGCDLNDLPSLDAELYRQLLFLRDYDGDVEDLALTFTVTDSDFGTNREIELVPGSRERAVTDGNRLEYIHRVANFRLNVQIKRATDAFRRGLEDVIAREWITMFNEAELQALIGGGDHQGLDLEDMKQHVNYAGGYGTDHPVILEFWRALQDFTPEQQKAFLRFVTSCSRPPLLGFQYLDPKLCIQMAGSVLDEAAQERLPSASTCINLLKLPPYRSATAIRDKLLYAVKNVAGFDLS</sequence>
<dbReference type="Proteomes" id="UP000007264">
    <property type="component" value="Unassembled WGS sequence"/>
</dbReference>
<dbReference type="FunFam" id="3.30.2160.10:FF:000002">
    <property type="entry name" value="Putative Ubiquitin-protein ligase E3C"/>
    <property type="match status" value="1"/>
</dbReference>
<dbReference type="GeneID" id="17040488"/>
<name>I0YVT3_COCSC</name>
<evidence type="ECO:0000259" key="8">
    <source>
        <dbReference type="PROSITE" id="PS50237"/>
    </source>
</evidence>
<dbReference type="RefSeq" id="XP_005647046.1">
    <property type="nucleotide sequence ID" value="XM_005646989.1"/>
</dbReference>
<dbReference type="CDD" id="cd00078">
    <property type="entry name" value="HECTc"/>
    <property type="match status" value="1"/>
</dbReference>
<dbReference type="PANTHER" id="PTHR45700:SF6">
    <property type="entry name" value="E3 UBIQUITIN-PROTEIN LIGASE UPL6"/>
    <property type="match status" value="1"/>
</dbReference>
<dbReference type="EMBL" id="AGSI01000010">
    <property type="protein sequence ID" value="EIE22502.1"/>
    <property type="molecule type" value="Genomic_DNA"/>
</dbReference>
<feature type="domain" description="HECT" evidence="8">
    <location>
        <begin position="20"/>
        <end position="362"/>
    </location>
</feature>
<keyword evidence="4 7" id="KW-0833">Ubl conjugation pathway</keyword>
<keyword evidence="10" id="KW-1185">Reference proteome</keyword>
<evidence type="ECO:0000256" key="2">
    <source>
        <dbReference type="ARBA" id="ARBA00012485"/>
    </source>
</evidence>
<dbReference type="InterPro" id="IPR000569">
    <property type="entry name" value="HECT_dom"/>
</dbReference>
<dbReference type="InterPro" id="IPR044611">
    <property type="entry name" value="E3A/B/C-like"/>
</dbReference>
<dbReference type="eggNOG" id="KOG0942">
    <property type="taxonomic scope" value="Eukaryota"/>
</dbReference>
<dbReference type="InterPro" id="IPR035983">
    <property type="entry name" value="Hect_E3_ubiquitin_ligase"/>
</dbReference>
<dbReference type="Gene3D" id="3.90.1750.10">
    <property type="entry name" value="Hect, E3 ligase catalytic domains"/>
    <property type="match status" value="1"/>
</dbReference>
<evidence type="ECO:0000256" key="7">
    <source>
        <dbReference type="PROSITE-ProRule" id="PRU00104"/>
    </source>
</evidence>
<dbReference type="Gene3D" id="3.30.2160.10">
    <property type="entry name" value="Hect, E3 ligase catalytic domain"/>
    <property type="match status" value="1"/>
</dbReference>
<comment type="similarity">
    <text evidence="6">Belongs to the UPL family.</text>
</comment>
<evidence type="ECO:0000313" key="10">
    <source>
        <dbReference type="Proteomes" id="UP000007264"/>
    </source>
</evidence>
<evidence type="ECO:0000256" key="5">
    <source>
        <dbReference type="ARBA" id="ARBA00057703"/>
    </source>
</evidence>
<evidence type="ECO:0000313" key="9">
    <source>
        <dbReference type="EMBL" id="EIE22502.1"/>
    </source>
</evidence>
<evidence type="ECO:0000256" key="4">
    <source>
        <dbReference type="ARBA" id="ARBA00022786"/>
    </source>
</evidence>
<evidence type="ECO:0000256" key="3">
    <source>
        <dbReference type="ARBA" id="ARBA00022679"/>
    </source>
</evidence>
<dbReference type="Pfam" id="PF00632">
    <property type="entry name" value="HECT"/>
    <property type="match status" value="1"/>
</dbReference>
<evidence type="ECO:0000256" key="1">
    <source>
        <dbReference type="ARBA" id="ARBA00000885"/>
    </source>
</evidence>
<feature type="active site" description="Glycyl thioester intermediate" evidence="7">
    <location>
        <position position="330"/>
    </location>
</feature>
<dbReference type="GO" id="GO:0061630">
    <property type="term" value="F:ubiquitin protein ligase activity"/>
    <property type="evidence" value="ECO:0007669"/>
    <property type="project" value="UniProtKB-EC"/>
</dbReference>
<dbReference type="PROSITE" id="PS50237">
    <property type="entry name" value="HECT"/>
    <property type="match status" value="1"/>
</dbReference>
<evidence type="ECO:0000256" key="6">
    <source>
        <dbReference type="ARBA" id="ARBA00061247"/>
    </source>
</evidence>
<dbReference type="STRING" id="574566.I0YVT3"/>
<dbReference type="EC" id="2.3.2.26" evidence="2"/>
<dbReference type="OrthoDB" id="8068875at2759"/>
<proteinExistence type="inferred from homology"/>
<dbReference type="SMART" id="SM00119">
    <property type="entry name" value="HECTc"/>
    <property type="match status" value="1"/>
</dbReference>
<dbReference type="FunFam" id="3.30.2410.10:FF:000011">
    <property type="entry name" value="Putative Ubiquitin-protein ligase E3C"/>
    <property type="match status" value="1"/>
</dbReference>
<dbReference type="GO" id="GO:0000209">
    <property type="term" value="P:protein polyubiquitination"/>
    <property type="evidence" value="ECO:0007669"/>
    <property type="project" value="InterPro"/>
</dbReference>
<comment type="function">
    <text evidence="5">Probable E3 ubiquitin-protein ligase which mediates ubiquitination and subsequent proteasomal degradation of target proteins.</text>
</comment>
<comment type="catalytic activity">
    <reaction evidence="1">
        <text>S-ubiquitinyl-[E2 ubiquitin-conjugating enzyme]-L-cysteine + [acceptor protein]-L-lysine = [E2 ubiquitin-conjugating enzyme]-L-cysteine + N(6)-ubiquitinyl-[acceptor protein]-L-lysine.</text>
        <dbReference type="EC" id="2.3.2.26"/>
    </reaction>
</comment>
<gene>
    <name evidence="9" type="ORF">COCSUDRAFT_29762</name>
</gene>
<dbReference type="GO" id="GO:0006511">
    <property type="term" value="P:ubiquitin-dependent protein catabolic process"/>
    <property type="evidence" value="ECO:0007669"/>
    <property type="project" value="TreeGrafter"/>
</dbReference>
<accession>I0YVT3</accession>
<comment type="caution">
    <text evidence="9">The sequence shown here is derived from an EMBL/GenBank/DDBJ whole genome shotgun (WGS) entry which is preliminary data.</text>
</comment>
<organism evidence="9 10">
    <name type="scientific">Coccomyxa subellipsoidea (strain C-169)</name>
    <name type="common">Green microalga</name>
    <dbReference type="NCBI Taxonomy" id="574566"/>
    <lineage>
        <taxon>Eukaryota</taxon>
        <taxon>Viridiplantae</taxon>
        <taxon>Chlorophyta</taxon>
        <taxon>core chlorophytes</taxon>
        <taxon>Trebouxiophyceae</taxon>
        <taxon>Trebouxiophyceae incertae sedis</taxon>
        <taxon>Coccomyxaceae</taxon>
        <taxon>Coccomyxa</taxon>
        <taxon>Coccomyxa subellipsoidea</taxon>
    </lineage>
</organism>
<keyword evidence="3" id="KW-0808">Transferase</keyword>
<dbReference type="KEGG" id="csl:COCSUDRAFT_29762"/>
<dbReference type="Gene3D" id="3.30.2410.10">
    <property type="entry name" value="Hect, E3 ligase catalytic domain"/>
    <property type="match status" value="1"/>
</dbReference>
<dbReference type="AlphaFoldDB" id="I0YVT3"/>
<protein>
    <recommendedName>
        <fullName evidence="2">HECT-type E3 ubiquitin transferase</fullName>
        <ecNumber evidence="2">2.3.2.26</ecNumber>
    </recommendedName>
</protein>
<dbReference type="PANTHER" id="PTHR45700">
    <property type="entry name" value="UBIQUITIN-PROTEIN LIGASE E3C"/>
    <property type="match status" value="1"/>
</dbReference>
<reference evidence="9 10" key="1">
    <citation type="journal article" date="2012" name="Genome Biol.">
        <title>The genome of the polar eukaryotic microalga coccomyxa subellipsoidea reveals traits of cold adaptation.</title>
        <authorList>
            <person name="Blanc G."/>
            <person name="Agarkova I."/>
            <person name="Grimwood J."/>
            <person name="Kuo A."/>
            <person name="Brueggeman A."/>
            <person name="Dunigan D."/>
            <person name="Gurnon J."/>
            <person name="Ladunga I."/>
            <person name="Lindquist E."/>
            <person name="Lucas S."/>
            <person name="Pangilinan J."/>
            <person name="Proschold T."/>
            <person name="Salamov A."/>
            <person name="Schmutz J."/>
            <person name="Weeks D."/>
            <person name="Yamada T."/>
            <person name="Claverie J.M."/>
            <person name="Grigoriev I."/>
            <person name="Van Etten J."/>
            <person name="Lomsadze A."/>
            <person name="Borodovsky M."/>
        </authorList>
    </citation>
    <scope>NUCLEOTIDE SEQUENCE [LARGE SCALE GENOMIC DNA]</scope>
    <source>
        <strain evidence="9 10">C-169</strain>
    </source>
</reference>
<dbReference type="SUPFAM" id="SSF56204">
    <property type="entry name" value="Hect, E3 ligase catalytic domain"/>
    <property type="match status" value="1"/>
</dbReference>